<comment type="similarity">
    <text evidence="1">Belongs to the TIM50 family.</text>
</comment>
<dbReference type="SMART" id="SM00577">
    <property type="entry name" value="CPDc"/>
    <property type="match status" value="1"/>
</dbReference>
<dbReference type="EMBL" id="GDID01000495">
    <property type="protein sequence ID" value="JAP96111.1"/>
    <property type="molecule type" value="Transcribed_RNA"/>
</dbReference>
<evidence type="ECO:0000259" key="2">
    <source>
        <dbReference type="PROSITE" id="PS50969"/>
    </source>
</evidence>
<keyword evidence="1" id="KW-0811">Translocation</keyword>
<dbReference type="PANTHER" id="PTHR12210">
    <property type="entry name" value="DULLARD PROTEIN PHOSPHATASE"/>
    <property type="match status" value="1"/>
</dbReference>
<evidence type="ECO:0000256" key="1">
    <source>
        <dbReference type="RuleBase" id="RU365079"/>
    </source>
</evidence>
<keyword evidence="1" id="KW-0813">Transport</keyword>
<dbReference type="CDD" id="cd07521">
    <property type="entry name" value="HAD_FCP1-like"/>
    <property type="match status" value="1"/>
</dbReference>
<comment type="subunit">
    <text evidence="1">Component of the TIM23 complex.</text>
</comment>
<dbReference type="SUPFAM" id="SSF56784">
    <property type="entry name" value="HAD-like"/>
    <property type="match status" value="1"/>
</dbReference>
<dbReference type="PROSITE" id="PS50969">
    <property type="entry name" value="FCP1"/>
    <property type="match status" value="1"/>
</dbReference>
<sequence>YGLMWLNQIKQSRSQQLVQPTFSPIQYTQHQQQYMTQSLPLTRKKLILDLDETLIASTNIKPFYFDFQFQIENILTYVTKRPHLEYFLSEMSLYYDLILFTAGVKEYVDEIEKRIPTFYKFEKKFYRDFCEEKQTPFLYYLKDIRKLGVDLKDTVFIDNASYQHTLHPQNGILCPEFVGDLQDRYLIQIIPKLKDLCRAQDVRLMLK</sequence>
<dbReference type="AlphaFoldDB" id="A0A146KL31"/>
<keyword evidence="1" id="KW-0653">Protein transport</keyword>
<keyword evidence="1" id="KW-0809">Transit peptide</keyword>
<proteinExistence type="inferred from homology"/>
<reference evidence="3" key="1">
    <citation type="submission" date="2015-07" db="EMBL/GenBank/DDBJ databases">
        <title>Adaptation to a free-living lifestyle via gene acquisitions in the diplomonad Trepomonas sp. PC1.</title>
        <authorList>
            <person name="Xu F."/>
            <person name="Jerlstrom-Hultqvist J."/>
            <person name="Kolisko M."/>
            <person name="Simpson A.G.B."/>
            <person name="Roger A.J."/>
            <person name="Svard S.G."/>
            <person name="Andersson J.O."/>
        </authorList>
    </citation>
    <scope>NUCLEOTIDE SEQUENCE</scope>
    <source>
        <strain evidence="3">PC1</strain>
    </source>
</reference>
<feature type="non-terminal residue" evidence="3">
    <location>
        <position position="1"/>
    </location>
</feature>
<feature type="domain" description="FCP1 homology" evidence="2">
    <location>
        <begin position="39"/>
        <end position="196"/>
    </location>
</feature>
<dbReference type="InterPro" id="IPR004274">
    <property type="entry name" value="FCP1_dom"/>
</dbReference>
<comment type="subcellular location">
    <subcellularLocation>
        <location evidence="1">Mitochondrion inner membrane</location>
        <topology evidence="1">Single-pass membrane protein</topology>
    </subcellularLocation>
</comment>
<dbReference type="InterPro" id="IPR050365">
    <property type="entry name" value="TIM50"/>
</dbReference>
<accession>A0A146KL31</accession>
<dbReference type="InterPro" id="IPR023214">
    <property type="entry name" value="HAD_sf"/>
</dbReference>
<dbReference type="InterPro" id="IPR036412">
    <property type="entry name" value="HAD-like_sf"/>
</dbReference>
<dbReference type="Pfam" id="PF03031">
    <property type="entry name" value="NIF"/>
    <property type="match status" value="1"/>
</dbReference>
<evidence type="ECO:0000313" key="3">
    <source>
        <dbReference type="EMBL" id="JAP96111.1"/>
    </source>
</evidence>
<dbReference type="Gene3D" id="3.40.50.1000">
    <property type="entry name" value="HAD superfamily/HAD-like"/>
    <property type="match status" value="1"/>
</dbReference>
<dbReference type="GO" id="GO:0005744">
    <property type="term" value="C:TIM23 mitochondrial import inner membrane translocase complex"/>
    <property type="evidence" value="ECO:0007669"/>
    <property type="project" value="UniProtKB-UniRule"/>
</dbReference>
<name>A0A146KL31_9EUKA</name>
<keyword evidence="1" id="KW-0496">Mitochondrion</keyword>
<dbReference type="GO" id="GO:0015031">
    <property type="term" value="P:protein transport"/>
    <property type="evidence" value="ECO:0007669"/>
    <property type="project" value="UniProtKB-KW"/>
</dbReference>
<gene>
    <name evidence="3" type="ORF">TPC1_10666</name>
</gene>
<comment type="function">
    <text evidence="1">Essential component of the TIM23 complex, a complex that mediates the translocation of transit peptide-containing proteins across the mitochondrial inner membrane.</text>
</comment>
<organism evidence="3">
    <name type="scientific">Trepomonas sp. PC1</name>
    <dbReference type="NCBI Taxonomy" id="1076344"/>
    <lineage>
        <taxon>Eukaryota</taxon>
        <taxon>Metamonada</taxon>
        <taxon>Diplomonadida</taxon>
        <taxon>Hexamitidae</taxon>
        <taxon>Hexamitinae</taxon>
        <taxon>Trepomonas</taxon>
    </lineage>
</organism>
<protein>
    <recommendedName>
        <fullName evidence="1">Mitochondrial import inner membrane translocase subunit TIM50</fullName>
    </recommendedName>
</protein>